<keyword evidence="2" id="KW-1185">Reference proteome</keyword>
<dbReference type="EMBL" id="KL597107">
    <property type="protein sequence ID" value="KER19999.1"/>
    <property type="molecule type" value="Genomic_DNA"/>
</dbReference>
<evidence type="ECO:0000313" key="1">
    <source>
        <dbReference type="EMBL" id="KER19999.1"/>
    </source>
</evidence>
<protein>
    <submittedName>
        <fullName evidence="1">Uncharacterized protein</fullName>
    </submittedName>
</protein>
<reference evidence="1 2" key="1">
    <citation type="submission" date="2013-11" db="EMBL/GenBank/DDBJ databases">
        <title>Opisthorchis viverrini - life in the bile duct.</title>
        <authorList>
            <person name="Young N.D."/>
            <person name="Nagarajan N."/>
            <person name="Lin S.J."/>
            <person name="Korhonen P.K."/>
            <person name="Jex A.R."/>
            <person name="Hall R.S."/>
            <person name="Safavi-Hemami H."/>
            <person name="Kaewkong W."/>
            <person name="Bertrand D."/>
            <person name="Gao S."/>
            <person name="Seet Q."/>
            <person name="Wongkham S."/>
            <person name="Teh B.T."/>
            <person name="Wongkham C."/>
            <person name="Intapan P.M."/>
            <person name="Maleewong W."/>
            <person name="Yang X."/>
            <person name="Hu M."/>
            <person name="Wang Z."/>
            <person name="Hofmann A."/>
            <person name="Sternberg P.W."/>
            <person name="Tan P."/>
            <person name="Wang J."/>
            <person name="Gasser R.B."/>
        </authorList>
    </citation>
    <scope>NUCLEOTIDE SEQUENCE [LARGE SCALE GENOMIC DNA]</scope>
</reference>
<dbReference type="GeneID" id="20329576"/>
<name>A0A074ZXS1_OPIVI</name>
<gene>
    <name evidence="1" type="ORF">T265_15411</name>
</gene>
<dbReference type="AlphaFoldDB" id="A0A074ZXS1"/>
<proteinExistence type="predicted"/>
<sequence length="203" mass="22780">MSQQLLDTFKRTFMRRKVKEPQQASRLTPNLSTLEGKSPAGTLLYHNSVGPKRSKCGARDVTQDHLEFEAKEQGQCKDLFEKVEWRLANISIHTNNESTVTPLCVNARLCIQEKKIQFEISAGLTMNGSSTMMTEPQHFCSIMFARKSVEKLDRGMQTYGPTGASITVAMEVTRNNPQVRIGVEGGYLGNLVNFSFLYPQRGT</sequence>
<dbReference type="Proteomes" id="UP000054324">
    <property type="component" value="Unassembled WGS sequence"/>
</dbReference>
<dbReference type="CTD" id="20329576"/>
<dbReference type="RefSeq" id="XP_009176253.1">
    <property type="nucleotide sequence ID" value="XM_009177989.1"/>
</dbReference>
<organism evidence="1 2">
    <name type="scientific">Opisthorchis viverrini</name>
    <name type="common">Southeast Asian liver fluke</name>
    <dbReference type="NCBI Taxonomy" id="6198"/>
    <lineage>
        <taxon>Eukaryota</taxon>
        <taxon>Metazoa</taxon>
        <taxon>Spiralia</taxon>
        <taxon>Lophotrochozoa</taxon>
        <taxon>Platyhelminthes</taxon>
        <taxon>Trematoda</taxon>
        <taxon>Digenea</taxon>
        <taxon>Opisthorchiida</taxon>
        <taxon>Opisthorchiata</taxon>
        <taxon>Opisthorchiidae</taxon>
        <taxon>Opisthorchis</taxon>
    </lineage>
</organism>
<accession>A0A074ZXS1</accession>
<evidence type="ECO:0000313" key="2">
    <source>
        <dbReference type="Proteomes" id="UP000054324"/>
    </source>
</evidence>
<feature type="non-terminal residue" evidence="1">
    <location>
        <position position="203"/>
    </location>
</feature>
<dbReference type="KEGG" id="ovi:T265_15411"/>